<dbReference type="UniPathway" id="UPA00113">
    <property type="reaction ID" value="UER00532"/>
</dbReference>
<feature type="binding site" evidence="17">
    <location>
        <position position="36"/>
    </location>
    <ligand>
        <name>UDP-N-acetyl-alpha-D-glucosamine</name>
        <dbReference type="ChEBI" id="CHEBI:57705"/>
    </ligand>
</feature>
<dbReference type="GO" id="GO:0009245">
    <property type="term" value="P:lipid A biosynthetic process"/>
    <property type="evidence" value="ECO:0007669"/>
    <property type="project" value="UniProtKB-UniRule"/>
</dbReference>
<dbReference type="SUPFAM" id="SSF51161">
    <property type="entry name" value="Trimeric LpxA-like enzymes"/>
    <property type="match status" value="1"/>
</dbReference>
<feature type="region of interest" description="Disordered" evidence="18">
    <location>
        <begin position="496"/>
        <end position="566"/>
    </location>
</feature>
<dbReference type="AlphaFoldDB" id="A0A4Q1KWQ0"/>
<reference evidence="22 23" key="1">
    <citation type="submission" date="2019-01" db="EMBL/GenBank/DDBJ databases">
        <title>Oerskovia turbata Genome sequencing and assembly.</title>
        <authorList>
            <person name="Dou T."/>
        </authorList>
    </citation>
    <scope>NUCLEOTIDE SEQUENCE [LARGE SCALE GENOMIC DNA]</scope>
    <source>
        <strain evidence="21 22">JCM12123</strain>
        <strain evidence="20 23">JCM3160</strain>
    </source>
</reference>
<evidence type="ECO:0000256" key="9">
    <source>
        <dbReference type="ARBA" id="ARBA00022960"/>
    </source>
</evidence>
<comment type="function">
    <text evidence="16 17">Catalyzes the last two sequential reactions in the de novo biosynthetic pathway for UDP-N-acetylglucosamine (UDP-GlcNAc). The C-terminal domain catalyzes the transfer of acetyl group from acetyl coenzyme A to glucosamine-1-phosphate (GlcN-1-P) to produce N-acetylglucosamine-1-phosphate (GlcNAc-1-P), which is converted into UDP-GlcNAc by the transfer of uridine 5-monophosphate (from uridine 5-triphosphate), a reaction catalyzed by the N-terminal domain.</text>
</comment>
<proteinExistence type="inferred from homology"/>
<dbReference type="PANTHER" id="PTHR43584">
    <property type="entry name" value="NUCLEOTIDYL TRANSFERASE"/>
    <property type="match status" value="1"/>
</dbReference>
<feature type="region of interest" description="Linker" evidence="17">
    <location>
        <begin position="270"/>
        <end position="290"/>
    </location>
</feature>
<feature type="region of interest" description="Pyrophosphorylase" evidence="17">
    <location>
        <begin position="1"/>
        <end position="269"/>
    </location>
</feature>
<dbReference type="GO" id="GO:0000287">
    <property type="term" value="F:magnesium ion binding"/>
    <property type="evidence" value="ECO:0007669"/>
    <property type="project" value="UniProtKB-UniRule"/>
</dbReference>
<dbReference type="CDD" id="cd03353">
    <property type="entry name" value="LbH_GlmU_C"/>
    <property type="match status" value="1"/>
</dbReference>
<feature type="region of interest" description="N-acetyltransferase" evidence="17">
    <location>
        <begin position="291"/>
        <end position="566"/>
    </location>
</feature>
<evidence type="ECO:0000256" key="16">
    <source>
        <dbReference type="ARBA" id="ARBA00049628"/>
    </source>
</evidence>
<dbReference type="EMBL" id="SDJQ01000010">
    <property type="protein sequence ID" value="RXR34587.1"/>
    <property type="molecule type" value="Genomic_DNA"/>
</dbReference>
<dbReference type="CDD" id="cd02540">
    <property type="entry name" value="GT2_GlmU_N_bac"/>
    <property type="match status" value="1"/>
</dbReference>
<accession>A0A4Q1KWQ0</accession>
<dbReference type="InterPro" id="IPR011004">
    <property type="entry name" value="Trimer_LpxA-like_sf"/>
</dbReference>
<dbReference type="SUPFAM" id="SSF53448">
    <property type="entry name" value="Nucleotide-diphospho-sugar transferases"/>
    <property type="match status" value="1"/>
</dbReference>
<evidence type="ECO:0000256" key="12">
    <source>
        <dbReference type="ARBA" id="ARBA00023315"/>
    </source>
</evidence>
<evidence type="ECO:0000256" key="3">
    <source>
        <dbReference type="ARBA" id="ARBA00022490"/>
    </source>
</evidence>
<evidence type="ECO:0000256" key="13">
    <source>
        <dbReference type="ARBA" id="ARBA00023316"/>
    </source>
</evidence>
<dbReference type="EC" id="2.7.7.23" evidence="17"/>
<dbReference type="GO" id="GO:0006048">
    <property type="term" value="P:UDP-N-acetylglucosamine biosynthetic process"/>
    <property type="evidence" value="ECO:0007669"/>
    <property type="project" value="UniProtKB-UniPathway"/>
</dbReference>
<feature type="binding site" evidence="17">
    <location>
        <position position="267"/>
    </location>
    <ligand>
        <name>Mg(2+)</name>
        <dbReference type="ChEBI" id="CHEBI:18420"/>
    </ligand>
</feature>
<name>A0A4Q1KWQ0_9CELL</name>
<evidence type="ECO:0000256" key="2">
    <source>
        <dbReference type="ARBA" id="ARBA00007947"/>
    </source>
</evidence>
<comment type="caution">
    <text evidence="17">Lacks conserved residue(s) required for the propagation of feature annotation.</text>
</comment>
<keyword evidence="13 17" id="KW-0961">Cell wall biogenesis/degradation</keyword>
<evidence type="ECO:0000256" key="11">
    <source>
        <dbReference type="ARBA" id="ARBA00023268"/>
    </source>
</evidence>
<evidence type="ECO:0000256" key="5">
    <source>
        <dbReference type="ARBA" id="ARBA00022695"/>
    </source>
</evidence>
<feature type="binding site" evidence="17">
    <location>
        <position position="390"/>
    </location>
    <ligand>
        <name>UDP-N-acetyl-alpha-D-glucosamine</name>
        <dbReference type="ChEBI" id="CHEBI:57705"/>
    </ligand>
</feature>
<comment type="pathway">
    <text evidence="17">Nucleotide-sugar biosynthesis; UDP-N-acetyl-alpha-D-glucosamine biosynthesis; N-acetyl-alpha-D-glucosamine 1-phosphate from alpha-D-glucosamine 6-phosphate (route II): step 2/2.</text>
</comment>
<keyword evidence="3 17" id="KW-0963">Cytoplasm</keyword>
<dbReference type="OrthoDB" id="9775031at2"/>
<keyword evidence="6 17" id="KW-0479">Metal-binding</keyword>
<feature type="compositionally biased region" description="Low complexity" evidence="18">
    <location>
        <begin position="517"/>
        <end position="532"/>
    </location>
</feature>
<dbReference type="GO" id="GO:0019134">
    <property type="term" value="F:glucosamine-1-phosphate N-acetyltransferase activity"/>
    <property type="evidence" value="ECO:0007669"/>
    <property type="project" value="UniProtKB-UniRule"/>
</dbReference>
<evidence type="ECO:0000256" key="4">
    <source>
        <dbReference type="ARBA" id="ARBA00022679"/>
    </source>
</evidence>
<keyword evidence="8 17" id="KW-0460">Magnesium</keyword>
<feature type="binding site" evidence="17">
    <location>
        <begin position="22"/>
        <end position="25"/>
    </location>
    <ligand>
        <name>UDP-N-acetyl-alpha-D-glucosamine</name>
        <dbReference type="ChEBI" id="CHEBI:57705"/>
    </ligand>
</feature>
<feature type="binding site" evidence="17">
    <location>
        <position position="194"/>
    </location>
    <ligand>
        <name>UDP-N-acetyl-alpha-D-glucosamine</name>
        <dbReference type="ChEBI" id="CHEBI:57705"/>
    </ligand>
</feature>
<keyword evidence="9 17" id="KW-0133">Cell shape</keyword>
<feature type="binding site" evidence="17">
    <location>
        <position position="267"/>
    </location>
    <ligand>
        <name>UDP-N-acetyl-alpha-D-glucosamine</name>
        <dbReference type="ChEBI" id="CHEBI:57705"/>
    </ligand>
</feature>
<comment type="pathway">
    <text evidence="17">Nucleotide-sugar biosynthesis; UDP-N-acetyl-alpha-D-glucosamine biosynthesis; UDP-N-acetyl-alpha-D-glucosamine from N-acetyl-alpha-D-glucosamine 1-phosphate: step 1/1.</text>
</comment>
<evidence type="ECO:0000313" key="23">
    <source>
        <dbReference type="Proteomes" id="UP000290517"/>
    </source>
</evidence>
<evidence type="ECO:0000256" key="15">
    <source>
        <dbReference type="ARBA" id="ARBA00048493"/>
    </source>
</evidence>
<comment type="subcellular location">
    <subcellularLocation>
        <location evidence="17">Cytoplasm</location>
    </subcellularLocation>
</comment>
<dbReference type="GO" id="GO:0016020">
    <property type="term" value="C:membrane"/>
    <property type="evidence" value="ECO:0007669"/>
    <property type="project" value="GOC"/>
</dbReference>
<keyword evidence="4 17" id="KW-0808">Transferase</keyword>
<comment type="caution">
    <text evidence="21">The sequence shown here is derived from an EMBL/GenBank/DDBJ whole genome shotgun (WGS) entry which is preliminary data.</text>
</comment>
<dbReference type="Gene3D" id="3.90.550.10">
    <property type="entry name" value="Spore Coat Polysaccharide Biosynthesis Protein SpsA, Chain A"/>
    <property type="match status" value="1"/>
</dbReference>
<comment type="pathway">
    <text evidence="17">Bacterial outer membrane biogenesis; LPS lipid A biosynthesis.</text>
</comment>
<evidence type="ECO:0000313" key="21">
    <source>
        <dbReference type="EMBL" id="RXR34587.1"/>
    </source>
</evidence>
<feature type="binding site" evidence="17">
    <location>
        <position position="142"/>
    </location>
    <ligand>
        <name>Mg(2+)</name>
        <dbReference type="ChEBI" id="CHEBI:18420"/>
    </ligand>
</feature>
<comment type="catalytic activity">
    <reaction evidence="15 17">
        <text>N-acetyl-alpha-D-glucosamine 1-phosphate + UTP + H(+) = UDP-N-acetyl-alpha-D-glucosamine + diphosphate</text>
        <dbReference type="Rhea" id="RHEA:13509"/>
        <dbReference type="ChEBI" id="CHEBI:15378"/>
        <dbReference type="ChEBI" id="CHEBI:33019"/>
        <dbReference type="ChEBI" id="CHEBI:46398"/>
        <dbReference type="ChEBI" id="CHEBI:57705"/>
        <dbReference type="ChEBI" id="CHEBI:57776"/>
        <dbReference type="EC" id="2.7.7.23"/>
    </reaction>
</comment>
<feature type="binding site" evidence="17">
    <location>
        <position position="405"/>
    </location>
    <ligand>
        <name>UDP-N-acetyl-alpha-D-glucosamine</name>
        <dbReference type="ChEBI" id="CHEBI:57705"/>
    </ligand>
</feature>
<feature type="binding site" evidence="17">
    <location>
        <position position="462"/>
    </location>
    <ligand>
        <name>acetyl-CoA</name>
        <dbReference type="ChEBI" id="CHEBI:57288"/>
    </ligand>
</feature>
<dbReference type="GO" id="GO:0005737">
    <property type="term" value="C:cytoplasm"/>
    <property type="evidence" value="ECO:0007669"/>
    <property type="project" value="UniProtKB-SubCell"/>
</dbReference>
<dbReference type="EMBL" id="SDJR01000003">
    <property type="protein sequence ID" value="RXR26854.1"/>
    <property type="molecule type" value="Genomic_DNA"/>
</dbReference>
<dbReference type="EC" id="2.3.1.157" evidence="17"/>
<dbReference type="GO" id="GO:0008360">
    <property type="term" value="P:regulation of cell shape"/>
    <property type="evidence" value="ECO:0007669"/>
    <property type="project" value="UniProtKB-KW"/>
</dbReference>
<sequence length="566" mass="57578">MGTPVTDPVPDAPPVPAAVIVLAAGAGTRMRSATPKVLHTLAGRSMLGHAMVAARDLSPQRIAVVVRHERDVVAAAALEVVPSALVVDQDEVPGTGRAVQCALESLDVRAQAEAAAHGVPIGHEGRGTVDGVDGSVVVLAGDIPLLDAATLTGLLDAHRSGGNAVTVLTTEVDDATGYGRIVRDDAGGVLGIVEHKDATDEQRAIREINSSVYVFDAGVLRGALQQVTQENSQGEVYLTDVLQIAREGGGRVGALRVADPLLVEGANDRAQLATLRAELNRRILTRWMLGGVTVIDPATTWVDVDVDLGHDVTLLPGTQLHGATTIGAGATIGPDTTLTDMEVGAGATVVRTHGSLSVVGEGASVGPFAYLRPGTVLGEKGKIGTFVETKNATIGTGSKVPHLSYVGDATIGDHTNIGAASVTVNYDGVSKHRTVIGSHARTGADNMFVAPVTVGDGAYTAAGSVIRRDVPAGALGVSGAPQRNVDGWVARRRPGTAAADAAARAHENDDETPPPLGAQAQAQLAEATAATPAPRPTPVPASPGVPTVPDGPSTTTSSTNEGPSPR</sequence>
<evidence type="ECO:0000313" key="22">
    <source>
        <dbReference type="Proteomes" id="UP000289805"/>
    </source>
</evidence>
<dbReference type="UniPathway" id="UPA00973"/>
<feature type="binding site" evidence="17">
    <location>
        <position position="179"/>
    </location>
    <ligand>
        <name>UDP-N-acetyl-alpha-D-glucosamine</name>
        <dbReference type="ChEBI" id="CHEBI:57705"/>
    </ligand>
</feature>
<evidence type="ECO:0000256" key="8">
    <source>
        <dbReference type="ARBA" id="ARBA00022842"/>
    </source>
</evidence>
<dbReference type="GO" id="GO:0071555">
    <property type="term" value="P:cell wall organization"/>
    <property type="evidence" value="ECO:0007669"/>
    <property type="project" value="UniProtKB-KW"/>
</dbReference>
<feature type="binding site" evidence="17">
    <location>
        <position position="209"/>
    </location>
    <ligand>
        <name>UDP-N-acetyl-alpha-D-glucosamine</name>
        <dbReference type="ChEBI" id="CHEBI:57705"/>
    </ligand>
</feature>
<feature type="domain" description="MobA-like NTP transferase" evidence="19">
    <location>
        <begin position="19"/>
        <end position="171"/>
    </location>
</feature>
<evidence type="ECO:0000313" key="20">
    <source>
        <dbReference type="EMBL" id="RXR26854.1"/>
    </source>
</evidence>
<dbReference type="Proteomes" id="UP000290517">
    <property type="component" value="Unassembled WGS sequence"/>
</dbReference>
<feature type="compositionally biased region" description="Pro residues" evidence="18">
    <location>
        <begin position="533"/>
        <end position="543"/>
    </location>
</feature>
<organism evidence="21 22">
    <name type="scientific">Oerskovia turbata</name>
    <dbReference type="NCBI Taxonomy" id="1713"/>
    <lineage>
        <taxon>Bacteria</taxon>
        <taxon>Bacillati</taxon>
        <taxon>Actinomycetota</taxon>
        <taxon>Actinomycetes</taxon>
        <taxon>Micrococcales</taxon>
        <taxon>Cellulomonadaceae</taxon>
        <taxon>Oerskovia</taxon>
    </lineage>
</organism>
<dbReference type="Gene3D" id="2.160.10.10">
    <property type="entry name" value="Hexapeptide repeat proteins"/>
    <property type="match status" value="1"/>
</dbReference>
<feature type="binding site" evidence="17">
    <location>
        <position position="416"/>
    </location>
    <ligand>
        <name>UDP-N-acetyl-alpha-D-glucosamine</name>
        <dbReference type="ChEBI" id="CHEBI:57705"/>
    </ligand>
</feature>
<evidence type="ECO:0000256" key="17">
    <source>
        <dbReference type="HAMAP-Rule" id="MF_01631"/>
    </source>
</evidence>
<evidence type="ECO:0000256" key="10">
    <source>
        <dbReference type="ARBA" id="ARBA00022984"/>
    </source>
</evidence>
<evidence type="ECO:0000256" key="1">
    <source>
        <dbReference type="ARBA" id="ARBA00007707"/>
    </source>
</evidence>
<feature type="binding site" evidence="17">
    <location>
        <position position="372"/>
    </location>
    <ligand>
        <name>UDP-N-acetyl-alpha-D-glucosamine</name>
        <dbReference type="ChEBI" id="CHEBI:57705"/>
    </ligand>
</feature>
<feature type="binding site" evidence="17">
    <location>
        <position position="419"/>
    </location>
    <ligand>
        <name>acetyl-CoA</name>
        <dbReference type="ChEBI" id="CHEBI:57288"/>
    </ligand>
</feature>
<dbReference type="NCBIfam" id="TIGR01173">
    <property type="entry name" value="glmU"/>
    <property type="match status" value="1"/>
</dbReference>
<dbReference type="PANTHER" id="PTHR43584:SF3">
    <property type="entry name" value="BIFUNCTIONAL PROTEIN GLMU"/>
    <property type="match status" value="1"/>
</dbReference>
<feature type="binding site" evidence="17">
    <location>
        <position position="89"/>
    </location>
    <ligand>
        <name>UDP-N-acetyl-alpha-D-glucosamine</name>
        <dbReference type="ChEBI" id="CHEBI:57705"/>
    </ligand>
</feature>
<evidence type="ECO:0000256" key="6">
    <source>
        <dbReference type="ARBA" id="ARBA00022723"/>
    </source>
</evidence>
<keyword evidence="11 17" id="KW-0511">Multifunctional enzyme</keyword>
<dbReference type="InterPro" id="IPR025877">
    <property type="entry name" value="MobA-like_NTP_Trfase"/>
</dbReference>
<dbReference type="RefSeq" id="WP_051703275.1">
    <property type="nucleotide sequence ID" value="NZ_JOFV01000023.1"/>
</dbReference>
<keyword evidence="23" id="KW-1185">Reference proteome</keyword>
<comment type="subunit">
    <text evidence="17">Homotrimer.</text>
</comment>
<comment type="similarity">
    <text evidence="1 17">In the C-terminal section; belongs to the transferase hexapeptide repeat family.</text>
</comment>
<feature type="compositionally biased region" description="Polar residues" evidence="18">
    <location>
        <begin position="552"/>
        <end position="566"/>
    </location>
</feature>
<dbReference type="GO" id="GO:0009252">
    <property type="term" value="P:peptidoglycan biosynthetic process"/>
    <property type="evidence" value="ECO:0007669"/>
    <property type="project" value="UniProtKB-UniRule"/>
</dbReference>
<comment type="similarity">
    <text evidence="2 17">In the N-terminal section; belongs to the N-acetylglucosamine-1-phosphate uridyltransferase family.</text>
</comment>
<dbReference type="InterPro" id="IPR005882">
    <property type="entry name" value="Bifunctional_GlmU"/>
</dbReference>
<dbReference type="InterPro" id="IPR050065">
    <property type="entry name" value="GlmU-like"/>
</dbReference>
<evidence type="ECO:0000256" key="7">
    <source>
        <dbReference type="ARBA" id="ARBA00022737"/>
    </source>
</evidence>
<dbReference type="GO" id="GO:0000902">
    <property type="term" value="P:cell morphogenesis"/>
    <property type="evidence" value="ECO:0007669"/>
    <property type="project" value="UniProtKB-UniRule"/>
</dbReference>
<comment type="cofactor">
    <cofactor evidence="17">
        <name>Mg(2+)</name>
        <dbReference type="ChEBI" id="CHEBI:18420"/>
    </cofactor>
    <text evidence="17">Binds 1 Mg(2+) ion per subunit.</text>
</comment>
<gene>
    <name evidence="17 21" type="primary">glmU</name>
    <name evidence="20" type="ORF">EQW73_05045</name>
    <name evidence="21" type="ORF">EQW78_08540</name>
</gene>
<feature type="active site" description="Proton acceptor" evidence="17">
    <location>
        <position position="402"/>
    </location>
</feature>
<keyword evidence="7 17" id="KW-0677">Repeat</keyword>
<dbReference type="STRING" id="1713.GCA_000718325_03470"/>
<evidence type="ECO:0000256" key="18">
    <source>
        <dbReference type="SAM" id="MobiDB-lite"/>
    </source>
</evidence>
<dbReference type="GO" id="GO:0003977">
    <property type="term" value="F:UDP-N-acetylglucosamine diphosphorylase activity"/>
    <property type="evidence" value="ECO:0007669"/>
    <property type="project" value="UniProtKB-UniRule"/>
</dbReference>
<keyword evidence="12 17" id="KW-0012">Acyltransferase</keyword>
<keyword evidence="10 17" id="KW-0573">Peptidoglycan synthesis</keyword>
<feature type="binding site" evidence="17">
    <location>
        <begin position="94"/>
        <end position="95"/>
    </location>
    <ligand>
        <name>UDP-N-acetyl-alpha-D-glucosamine</name>
        <dbReference type="ChEBI" id="CHEBI:57705"/>
    </ligand>
</feature>
<feature type="binding site" evidence="17">
    <location>
        <begin position="425"/>
        <end position="426"/>
    </location>
    <ligand>
        <name>acetyl-CoA</name>
        <dbReference type="ChEBI" id="CHEBI:57288"/>
    </ligand>
</feature>
<protein>
    <recommendedName>
        <fullName evidence="17">Bifunctional protein GlmU</fullName>
    </recommendedName>
    <domain>
        <recommendedName>
            <fullName evidence="17">UDP-N-acetylglucosamine pyrophosphorylase</fullName>
            <ecNumber evidence="17">2.7.7.23</ecNumber>
        </recommendedName>
        <alternativeName>
            <fullName evidence="17">N-acetylglucosamine-1-phosphate uridyltransferase</fullName>
        </alternativeName>
    </domain>
    <domain>
        <recommendedName>
            <fullName evidence="17">Glucosamine-1-phosphate N-acetyltransferase</fullName>
            <ecNumber evidence="17">2.3.1.157</ecNumber>
        </recommendedName>
    </domain>
</protein>
<dbReference type="Pfam" id="PF12804">
    <property type="entry name" value="NTP_transf_3"/>
    <property type="match status" value="1"/>
</dbReference>
<dbReference type="HAMAP" id="MF_01631">
    <property type="entry name" value="GlmU"/>
    <property type="match status" value="1"/>
</dbReference>
<dbReference type="InterPro" id="IPR038009">
    <property type="entry name" value="GlmU_C_LbH"/>
</dbReference>
<dbReference type="InterPro" id="IPR029044">
    <property type="entry name" value="Nucleotide-diphossugar_trans"/>
</dbReference>
<evidence type="ECO:0000256" key="14">
    <source>
        <dbReference type="ARBA" id="ARBA00048247"/>
    </source>
</evidence>
<dbReference type="NCBIfam" id="NF010932">
    <property type="entry name" value="PRK14352.1"/>
    <property type="match status" value="1"/>
</dbReference>
<evidence type="ECO:0000259" key="19">
    <source>
        <dbReference type="Pfam" id="PF12804"/>
    </source>
</evidence>
<keyword evidence="5 17" id="KW-0548">Nucleotidyltransferase</keyword>
<comment type="catalytic activity">
    <reaction evidence="14 17">
        <text>alpha-D-glucosamine 1-phosphate + acetyl-CoA = N-acetyl-alpha-D-glucosamine 1-phosphate + CoA + H(+)</text>
        <dbReference type="Rhea" id="RHEA:13725"/>
        <dbReference type="ChEBI" id="CHEBI:15378"/>
        <dbReference type="ChEBI" id="CHEBI:57287"/>
        <dbReference type="ChEBI" id="CHEBI:57288"/>
        <dbReference type="ChEBI" id="CHEBI:57776"/>
        <dbReference type="ChEBI" id="CHEBI:58516"/>
        <dbReference type="EC" id="2.3.1.157"/>
    </reaction>
</comment>
<dbReference type="Proteomes" id="UP000289805">
    <property type="component" value="Unassembled WGS sequence"/>
</dbReference>